<proteinExistence type="predicted"/>
<accession>A0A841RHD8</accession>
<keyword evidence="3" id="KW-1185">Reference proteome</keyword>
<dbReference type="PRINTS" id="PR00173">
    <property type="entry name" value="EDTRNSPORT"/>
</dbReference>
<feature type="transmembrane region" description="Helical" evidence="1">
    <location>
        <begin position="146"/>
        <end position="170"/>
    </location>
</feature>
<sequence>MPLKTSYFKKELWKQGFRSSGWIGIAYFIGLLFVMPLMLVMWKTSPDSYWGPEEKLENLFHVGGEFQIIFLMFVPVLAAIFTFRYMQVKGSSDFIHSLPLTRTQVFIQQFLMGLSMLVLPIITNAVILYIIQIGFQLETMYTVADIGWWMFVTFVFAVLIYSLTSLIGVLTGLSTVQAGLTYIFLFFPIGIFMLLTFNLQFLLLGYSVGNQTEEFMLKLSPIITLIDYAIWDEMVGLLWIYLGVSVGFFLLSILLYRVRDAEAANQALAFTVIKPIFRFGVTICFMLLGGTYFGITQGPMLGWIIFGYIFGAFLGYTLAEMLIQKTWRVFPHYKGFIVYMGISALLLVSVAFDWYGYEKRIPDESKIEGIYINETNSGIFNIYQSNADSDHPNIVDPSLIKNVTNLHASILQSDAAVHNTHREYSEYSTDIEINYFLTNGNQLKRSYFIEDYRDLDEYLLPILESESYKLSGIDWIAEQDLEVAWLEGLKGSKDLTDKKMIQRVLDALREDYRTASYEKLRKINEANYARISFQFNDGENMFNIGPDFEHTIQLLKEEGLEHLLPTKPEDYSMVGITTSIGENYEMYNMPYEEEIKENWLIFEEKSEIGKLLTIEENENANQPIYIAFYDKQYENFVYSKEVSRDNLPDFVKSRLQEIE</sequence>
<evidence type="ECO:0000313" key="3">
    <source>
        <dbReference type="Proteomes" id="UP000572212"/>
    </source>
</evidence>
<keyword evidence="1" id="KW-1133">Transmembrane helix</keyword>
<keyword evidence="1" id="KW-0812">Transmembrane</keyword>
<evidence type="ECO:0000256" key="1">
    <source>
        <dbReference type="SAM" id="Phobius"/>
    </source>
</evidence>
<organism evidence="2 3">
    <name type="scientific">Gracilibacillus halotolerans</name>
    <dbReference type="NCBI Taxonomy" id="74386"/>
    <lineage>
        <taxon>Bacteria</taxon>
        <taxon>Bacillati</taxon>
        <taxon>Bacillota</taxon>
        <taxon>Bacilli</taxon>
        <taxon>Bacillales</taxon>
        <taxon>Bacillaceae</taxon>
        <taxon>Gracilibacillus</taxon>
    </lineage>
</organism>
<dbReference type="Proteomes" id="UP000572212">
    <property type="component" value="Unassembled WGS sequence"/>
</dbReference>
<reference evidence="2 3" key="1">
    <citation type="submission" date="2020-08" db="EMBL/GenBank/DDBJ databases">
        <title>Genomic Encyclopedia of Type Strains, Phase IV (KMG-IV): sequencing the most valuable type-strain genomes for metagenomic binning, comparative biology and taxonomic classification.</title>
        <authorList>
            <person name="Goeker M."/>
        </authorList>
    </citation>
    <scope>NUCLEOTIDE SEQUENCE [LARGE SCALE GENOMIC DNA]</scope>
    <source>
        <strain evidence="2 3">DSM 11805</strain>
    </source>
</reference>
<feature type="transmembrane region" description="Helical" evidence="1">
    <location>
        <begin position="182"/>
        <end position="206"/>
    </location>
</feature>
<keyword evidence="1" id="KW-0472">Membrane</keyword>
<feature type="transmembrane region" description="Helical" evidence="1">
    <location>
        <begin position="106"/>
        <end position="131"/>
    </location>
</feature>
<comment type="caution">
    <text evidence="2">The sequence shown here is derived from an EMBL/GenBank/DDBJ whole genome shotgun (WGS) entry which is preliminary data.</text>
</comment>
<feature type="transmembrane region" description="Helical" evidence="1">
    <location>
        <begin position="276"/>
        <end position="295"/>
    </location>
</feature>
<feature type="transmembrane region" description="Helical" evidence="1">
    <location>
        <begin position="335"/>
        <end position="357"/>
    </location>
</feature>
<feature type="transmembrane region" description="Helical" evidence="1">
    <location>
        <begin position="21"/>
        <end position="42"/>
    </location>
</feature>
<feature type="transmembrane region" description="Helical" evidence="1">
    <location>
        <begin position="66"/>
        <end position="85"/>
    </location>
</feature>
<dbReference type="AlphaFoldDB" id="A0A841RHD8"/>
<name>A0A841RHD8_9BACI</name>
<gene>
    <name evidence="2" type="ORF">GGQ92_000034</name>
</gene>
<dbReference type="EMBL" id="JACHON010000001">
    <property type="protein sequence ID" value="MBB6511267.1"/>
    <property type="molecule type" value="Genomic_DNA"/>
</dbReference>
<protein>
    <submittedName>
        <fullName evidence="2">ABC-2 type transport system permease protein</fullName>
    </submittedName>
</protein>
<dbReference type="RefSeq" id="WP_184243316.1">
    <property type="nucleotide sequence ID" value="NZ_BAAACU010000020.1"/>
</dbReference>
<evidence type="ECO:0000313" key="2">
    <source>
        <dbReference type="EMBL" id="MBB6511267.1"/>
    </source>
</evidence>
<feature type="transmembrane region" description="Helical" evidence="1">
    <location>
        <begin position="238"/>
        <end position="256"/>
    </location>
</feature>
<feature type="transmembrane region" description="Helical" evidence="1">
    <location>
        <begin position="301"/>
        <end position="323"/>
    </location>
</feature>